<protein>
    <submittedName>
        <fullName evidence="5">NAD_Gly3P_dh_N domain-containing protein</fullName>
    </submittedName>
</protein>
<name>A0A0R3T0C4_RODNA</name>
<dbReference type="OrthoDB" id="10263760at2759"/>
<proteinExistence type="predicted"/>
<dbReference type="InterPro" id="IPR011128">
    <property type="entry name" value="G3P_DH_NAD-dep_N"/>
</dbReference>
<dbReference type="PANTHER" id="PTHR11728:SF1">
    <property type="entry name" value="GLYCEROL-3-PHOSPHATE DEHYDROGENASE [NAD(+)] 2, CHLOROPLASTIC"/>
    <property type="match status" value="1"/>
</dbReference>
<dbReference type="AlphaFoldDB" id="A0A0R3T0C4"/>
<reference evidence="5" key="1">
    <citation type="submission" date="2017-02" db="UniProtKB">
        <authorList>
            <consortium name="WormBaseParasite"/>
        </authorList>
    </citation>
    <scope>IDENTIFICATION</scope>
</reference>
<dbReference type="InterPro" id="IPR006168">
    <property type="entry name" value="G3P_DH_NAD-dep"/>
</dbReference>
<organism evidence="5">
    <name type="scientific">Rodentolepis nana</name>
    <name type="common">Dwarf tapeworm</name>
    <name type="synonym">Hymenolepis nana</name>
    <dbReference type="NCBI Taxonomy" id="102285"/>
    <lineage>
        <taxon>Eukaryota</taxon>
        <taxon>Metazoa</taxon>
        <taxon>Spiralia</taxon>
        <taxon>Lophotrochozoa</taxon>
        <taxon>Platyhelminthes</taxon>
        <taxon>Cestoda</taxon>
        <taxon>Eucestoda</taxon>
        <taxon>Cyclophyllidea</taxon>
        <taxon>Hymenolepididae</taxon>
        <taxon>Rodentolepis</taxon>
    </lineage>
</organism>
<reference evidence="3 4" key="2">
    <citation type="submission" date="2018-11" db="EMBL/GenBank/DDBJ databases">
        <authorList>
            <consortium name="Pathogen Informatics"/>
        </authorList>
    </citation>
    <scope>NUCLEOTIDE SEQUENCE [LARGE SCALE GENOMIC DNA]</scope>
</reference>
<sequence length="247" mass="27323">MVVMKQVCVLGCGSMGTVLCNLVAERLLSLPGYNSKVLWYVRDEKYCDCDLKEHIRTYGENKKYLPGVKILENVVISDDAGAVAEAADVVLFAYATRHVTEILDAVKSHLKKDVLFVSFSKGLVVRESASSFVQPDIVLVSEEIRRVTGLESIVISGALTARGLAGGEFCEVTLGAKCQKDSEEIKQILHVSKTVNYLNYPLRRSLKNVKLIICQKLELSKIGTRQSGLCIIDFITCSLNDLKEVLY</sequence>
<dbReference type="GO" id="GO:0141152">
    <property type="term" value="F:glycerol-3-phosphate dehydrogenase (NAD+) activity"/>
    <property type="evidence" value="ECO:0007669"/>
    <property type="project" value="UniProtKB-EC"/>
</dbReference>
<dbReference type="Proteomes" id="UP000278807">
    <property type="component" value="Unassembled WGS sequence"/>
</dbReference>
<dbReference type="WBParaSite" id="HNAJ_0000025101-mRNA-1">
    <property type="protein sequence ID" value="HNAJ_0000025101-mRNA-1"/>
    <property type="gene ID" value="HNAJ_0000025101"/>
</dbReference>
<dbReference type="Gene3D" id="3.40.50.720">
    <property type="entry name" value="NAD(P)-binding Rossmann-like Domain"/>
    <property type="match status" value="1"/>
</dbReference>
<dbReference type="GO" id="GO:0051287">
    <property type="term" value="F:NAD binding"/>
    <property type="evidence" value="ECO:0007669"/>
    <property type="project" value="InterPro"/>
</dbReference>
<evidence type="ECO:0000313" key="5">
    <source>
        <dbReference type="WBParaSite" id="HNAJ_0000025101-mRNA-1"/>
    </source>
</evidence>
<evidence type="ECO:0000313" key="4">
    <source>
        <dbReference type="Proteomes" id="UP000278807"/>
    </source>
</evidence>
<dbReference type="GO" id="GO:0005829">
    <property type="term" value="C:cytosol"/>
    <property type="evidence" value="ECO:0007669"/>
    <property type="project" value="TreeGrafter"/>
</dbReference>
<dbReference type="InterPro" id="IPR036291">
    <property type="entry name" value="NAD(P)-bd_dom_sf"/>
</dbReference>
<gene>
    <name evidence="3" type="ORF">HNAJ_LOCUS252</name>
</gene>
<dbReference type="GO" id="GO:0046168">
    <property type="term" value="P:glycerol-3-phosphate catabolic process"/>
    <property type="evidence" value="ECO:0007669"/>
    <property type="project" value="InterPro"/>
</dbReference>
<dbReference type="SUPFAM" id="SSF51735">
    <property type="entry name" value="NAD(P)-binding Rossmann-fold domains"/>
    <property type="match status" value="1"/>
</dbReference>
<dbReference type="PRINTS" id="PR00077">
    <property type="entry name" value="GPDHDRGNASE"/>
</dbReference>
<keyword evidence="4" id="KW-1185">Reference proteome</keyword>
<dbReference type="PANTHER" id="PTHR11728">
    <property type="entry name" value="GLYCEROL-3-PHOSPHATE DEHYDROGENASE"/>
    <property type="match status" value="1"/>
</dbReference>
<evidence type="ECO:0000259" key="2">
    <source>
        <dbReference type="Pfam" id="PF01210"/>
    </source>
</evidence>
<dbReference type="Pfam" id="PF01210">
    <property type="entry name" value="NAD_Gly3P_dh_N"/>
    <property type="match status" value="1"/>
</dbReference>
<dbReference type="EMBL" id="UZAE01000057">
    <property type="protein sequence ID" value="VDN96111.1"/>
    <property type="molecule type" value="Genomic_DNA"/>
</dbReference>
<evidence type="ECO:0000256" key="1">
    <source>
        <dbReference type="ARBA" id="ARBA00048683"/>
    </source>
</evidence>
<accession>A0A0R3T0C4</accession>
<feature type="domain" description="Glycerol-3-phosphate dehydrogenase NAD-dependent N-terminal" evidence="2">
    <location>
        <begin position="6"/>
        <end position="180"/>
    </location>
</feature>
<evidence type="ECO:0000313" key="3">
    <source>
        <dbReference type="EMBL" id="VDN96111.1"/>
    </source>
</evidence>
<dbReference type="STRING" id="102285.A0A0R3T0C4"/>
<comment type="catalytic activity">
    <reaction evidence="1">
        <text>sn-glycerol 3-phosphate + NAD(+) = dihydroxyacetone phosphate + NADH + H(+)</text>
        <dbReference type="Rhea" id="RHEA:11092"/>
        <dbReference type="ChEBI" id="CHEBI:15378"/>
        <dbReference type="ChEBI" id="CHEBI:57540"/>
        <dbReference type="ChEBI" id="CHEBI:57597"/>
        <dbReference type="ChEBI" id="CHEBI:57642"/>
        <dbReference type="ChEBI" id="CHEBI:57945"/>
        <dbReference type="EC" id="1.1.1.8"/>
    </reaction>
</comment>